<gene>
    <name evidence="7" type="ORF">P3X46_028747</name>
</gene>
<dbReference type="SUPFAM" id="SSF52833">
    <property type="entry name" value="Thioredoxin-like"/>
    <property type="match status" value="1"/>
</dbReference>
<dbReference type="SFLD" id="SFLDG01152">
    <property type="entry name" value="Main.3:_Omega-_and_Tau-like"/>
    <property type="match status" value="1"/>
</dbReference>
<feature type="domain" description="GST N-terminal" evidence="5">
    <location>
        <begin position="22"/>
        <end position="101"/>
    </location>
</feature>
<dbReference type="Proteomes" id="UP001174677">
    <property type="component" value="Chromosome 16"/>
</dbReference>
<dbReference type="EC" id="2.5.1.18" evidence="1"/>
<evidence type="ECO:0000313" key="8">
    <source>
        <dbReference type="Proteomes" id="UP001174677"/>
    </source>
</evidence>
<dbReference type="Gene3D" id="1.20.1050.10">
    <property type="match status" value="1"/>
</dbReference>
<accession>A0ABQ9KQ06</accession>
<dbReference type="InterPro" id="IPR045073">
    <property type="entry name" value="Omega/Tau-like"/>
</dbReference>
<proteinExistence type="inferred from homology"/>
<dbReference type="PROSITE" id="PS50405">
    <property type="entry name" value="GST_CTER"/>
    <property type="match status" value="1"/>
</dbReference>
<dbReference type="PROSITE" id="PS50404">
    <property type="entry name" value="GST_NTER"/>
    <property type="match status" value="1"/>
</dbReference>
<dbReference type="CDD" id="cd03058">
    <property type="entry name" value="GST_N_Tau"/>
    <property type="match status" value="1"/>
</dbReference>
<organism evidence="7 8">
    <name type="scientific">Hevea brasiliensis</name>
    <name type="common">Para rubber tree</name>
    <name type="synonym">Siphonia brasiliensis</name>
    <dbReference type="NCBI Taxonomy" id="3981"/>
    <lineage>
        <taxon>Eukaryota</taxon>
        <taxon>Viridiplantae</taxon>
        <taxon>Streptophyta</taxon>
        <taxon>Embryophyta</taxon>
        <taxon>Tracheophyta</taxon>
        <taxon>Spermatophyta</taxon>
        <taxon>Magnoliopsida</taxon>
        <taxon>eudicotyledons</taxon>
        <taxon>Gunneridae</taxon>
        <taxon>Pentapetalae</taxon>
        <taxon>rosids</taxon>
        <taxon>fabids</taxon>
        <taxon>Malpighiales</taxon>
        <taxon>Euphorbiaceae</taxon>
        <taxon>Crotonoideae</taxon>
        <taxon>Micrandreae</taxon>
        <taxon>Hevea</taxon>
    </lineage>
</organism>
<dbReference type="InterPro" id="IPR004046">
    <property type="entry name" value="GST_C"/>
</dbReference>
<dbReference type="InterPro" id="IPR040079">
    <property type="entry name" value="Glutathione_S-Trfase"/>
</dbReference>
<comment type="catalytic activity">
    <reaction evidence="3">
        <text>RX + glutathione = an S-substituted glutathione + a halide anion + H(+)</text>
        <dbReference type="Rhea" id="RHEA:16437"/>
        <dbReference type="ChEBI" id="CHEBI:15378"/>
        <dbReference type="ChEBI" id="CHEBI:16042"/>
        <dbReference type="ChEBI" id="CHEBI:17792"/>
        <dbReference type="ChEBI" id="CHEBI:57925"/>
        <dbReference type="ChEBI" id="CHEBI:90779"/>
        <dbReference type="EC" id="2.5.1.18"/>
    </reaction>
</comment>
<dbReference type="EMBL" id="JARPOI010000016">
    <property type="protein sequence ID" value="KAJ9146488.1"/>
    <property type="molecule type" value="Genomic_DNA"/>
</dbReference>
<dbReference type="InterPro" id="IPR036282">
    <property type="entry name" value="Glutathione-S-Trfase_C_sf"/>
</dbReference>
<dbReference type="Pfam" id="PF00043">
    <property type="entry name" value="GST_C"/>
    <property type="match status" value="1"/>
</dbReference>
<protein>
    <recommendedName>
        <fullName evidence="1">glutathione transferase</fullName>
        <ecNumber evidence="1">2.5.1.18</ecNumber>
    </recommendedName>
</protein>
<evidence type="ECO:0000256" key="1">
    <source>
        <dbReference type="ARBA" id="ARBA00012452"/>
    </source>
</evidence>
<evidence type="ECO:0000256" key="2">
    <source>
        <dbReference type="ARBA" id="ARBA00022679"/>
    </source>
</evidence>
<dbReference type="Pfam" id="PF02798">
    <property type="entry name" value="GST_N"/>
    <property type="match status" value="1"/>
</dbReference>
<keyword evidence="8" id="KW-1185">Reference proteome</keyword>
<sequence>MHHLDCKKDPTGLITKLRMAEDKVTLLGFWGSPFALRVKWALKLKGIEYEYIEEDLSNKSPLLLVYNHVHKKVPVLVHNSNPVVDSLVIIEYIDEVWKGNPLLPLDPYQRAKARFRAKFAEDKCMGAIIRTFFTEGKEKEKVVKEGRENLKTLESALEGKKFFGGETIGYLEIASGWIRLWTQIVEEIAGVNVIDAETMPVLNTWFDNFLEVPAVVSLPGIN</sequence>
<evidence type="ECO:0000256" key="4">
    <source>
        <dbReference type="RuleBase" id="RU003494"/>
    </source>
</evidence>
<name>A0ABQ9KQ06_HEVBR</name>
<dbReference type="Gene3D" id="3.40.30.10">
    <property type="entry name" value="Glutaredoxin"/>
    <property type="match status" value="1"/>
</dbReference>
<evidence type="ECO:0000259" key="5">
    <source>
        <dbReference type="PROSITE" id="PS50404"/>
    </source>
</evidence>
<reference evidence="7" key="1">
    <citation type="journal article" date="2023" name="Plant Biotechnol. J.">
        <title>Chromosome-level wild Hevea brasiliensis genome provides new tools for genomic-assisted breeding and valuable loci to elevate rubber yield.</title>
        <authorList>
            <person name="Cheng H."/>
            <person name="Song X."/>
            <person name="Hu Y."/>
            <person name="Wu T."/>
            <person name="Yang Q."/>
            <person name="An Z."/>
            <person name="Feng S."/>
            <person name="Deng Z."/>
            <person name="Wu W."/>
            <person name="Zeng X."/>
            <person name="Tu M."/>
            <person name="Wang X."/>
            <person name="Huang H."/>
        </authorList>
    </citation>
    <scope>NUCLEOTIDE SEQUENCE</scope>
    <source>
        <strain evidence="7">MT/VB/25A 57/8</strain>
    </source>
</reference>
<dbReference type="SFLD" id="SFLDG00358">
    <property type="entry name" value="Main_(cytGST)"/>
    <property type="match status" value="1"/>
</dbReference>
<dbReference type="InterPro" id="IPR004045">
    <property type="entry name" value="Glutathione_S-Trfase_N"/>
</dbReference>
<keyword evidence="2" id="KW-0808">Transferase</keyword>
<evidence type="ECO:0000313" key="7">
    <source>
        <dbReference type="EMBL" id="KAJ9146488.1"/>
    </source>
</evidence>
<dbReference type="SUPFAM" id="SSF47616">
    <property type="entry name" value="GST C-terminal domain-like"/>
    <property type="match status" value="1"/>
</dbReference>
<evidence type="ECO:0000256" key="3">
    <source>
        <dbReference type="ARBA" id="ARBA00047960"/>
    </source>
</evidence>
<dbReference type="InterPro" id="IPR045074">
    <property type="entry name" value="GST_C_Tau"/>
</dbReference>
<dbReference type="InterPro" id="IPR010987">
    <property type="entry name" value="Glutathione-S-Trfase_C-like"/>
</dbReference>
<dbReference type="PANTHER" id="PTHR11260:SF695">
    <property type="entry name" value="GLUTATHIONE TRANSFERASE"/>
    <property type="match status" value="1"/>
</dbReference>
<comment type="caution">
    <text evidence="7">The sequence shown here is derived from an EMBL/GenBank/DDBJ whole genome shotgun (WGS) entry which is preliminary data.</text>
</comment>
<dbReference type="PANTHER" id="PTHR11260">
    <property type="entry name" value="GLUTATHIONE S-TRANSFERASE, GST, SUPERFAMILY, GST DOMAIN CONTAINING"/>
    <property type="match status" value="1"/>
</dbReference>
<dbReference type="InterPro" id="IPR036249">
    <property type="entry name" value="Thioredoxin-like_sf"/>
</dbReference>
<evidence type="ECO:0000259" key="6">
    <source>
        <dbReference type="PROSITE" id="PS50405"/>
    </source>
</evidence>
<feature type="domain" description="GST C-terminal" evidence="6">
    <location>
        <begin position="106"/>
        <end position="222"/>
    </location>
</feature>
<dbReference type="SFLD" id="SFLDS00019">
    <property type="entry name" value="Glutathione_Transferase_(cytos"/>
    <property type="match status" value="1"/>
</dbReference>
<dbReference type="CDD" id="cd03185">
    <property type="entry name" value="GST_C_Tau"/>
    <property type="match status" value="1"/>
</dbReference>
<comment type="similarity">
    <text evidence="4">Belongs to the GST superfamily.</text>
</comment>